<feature type="signal peptide" evidence="3">
    <location>
        <begin position="1"/>
        <end position="20"/>
    </location>
</feature>
<keyword evidence="3" id="KW-0732">Signal</keyword>
<evidence type="ECO:0000256" key="1">
    <source>
        <dbReference type="ARBA" id="ARBA00022690"/>
    </source>
</evidence>
<protein>
    <recommendedName>
        <fullName evidence="4">TIL domain-containing protein</fullName>
    </recommendedName>
</protein>
<keyword evidence="1" id="KW-0646">Protease inhibitor</keyword>
<keyword evidence="6" id="KW-1185">Reference proteome</keyword>
<reference evidence="5 6" key="1">
    <citation type="journal article" date="2023" name="Arcadia Sci">
        <title>De novo assembly of a long-read Amblyomma americanum tick genome.</title>
        <authorList>
            <person name="Chou S."/>
            <person name="Poskanzer K.E."/>
            <person name="Rollins M."/>
            <person name="Thuy-Boun P.S."/>
        </authorList>
    </citation>
    <scope>NUCLEOTIDE SEQUENCE [LARGE SCALE GENOMIC DNA]</scope>
    <source>
        <strain evidence="5">F_SG_1</strain>
        <tissue evidence="5">Salivary glands</tissue>
    </source>
</reference>
<dbReference type="Pfam" id="PF01826">
    <property type="entry name" value="TIL"/>
    <property type="match status" value="1"/>
</dbReference>
<evidence type="ECO:0000313" key="6">
    <source>
        <dbReference type="Proteomes" id="UP001321473"/>
    </source>
</evidence>
<dbReference type="GO" id="GO:0030414">
    <property type="term" value="F:peptidase inhibitor activity"/>
    <property type="evidence" value="ECO:0007669"/>
    <property type="project" value="UniProtKB-KW"/>
</dbReference>
<feature type="domain" description="TIL" evidence="4">
    <location>
        <begin position="87"/>
        <end position="137"/>
    </location>
</feature>
<comment type="caution">
    <text evidence="5">The sequence shown here is derived from an EMBL/GenBank/DDBJ whole genome shotgun (WGS) entry which is preliminary data.</text>
</comment>
<evidence type="ECO:0000256" key="3">
    <source>
        <dbReference type="SAM" id="SignalP"/>
    </source>
</evidence>
<accession>A0AAQ4F1U1</accession>
<organism evidence="5 6">
    <name type="scientific">Amblyomma americanum</name>
    <name type="common">Lone star tick</name>
    <dbReference type="NCBI Taxonomy" id="6943"/>
    <lineage>
        <taxon>Eukaryota</taxon>
        <taxon>Metazoa</taxon>
        <taxon>Ecdysozoa</taxon>
        <taxon>Arthropoda</taxon>
        <taxon>Chelicerata</taxon>
        <taxon>Arachnida</taxon>
        <taxon>Acari</taxon>
        <taxon>Parasitiformes</taxon>
        <taxon>Ixodida</taxon>
        <taxon>Ixodoidea</taxon>
        <taxon>Ixodidae</taxon>
        <taxon>Amblyomminae</taxon>
        <taxon>Amblyomma</taxon>
    </lineage>
</organism>
<gene>
    <name evidence="5" type="ORF">V5799_017931</name>
</gene>
<feature type="chain" id="PRO_5042966927" description="TIL domain-containing protein" evidence="3">
    <location>
        <begin position="21"/>
        <end position="194"/>
    </location>
</feature>
<evidence type="ECO:0000313" key="5">
    <source>
        <dbReference type="EMBL" id="KAK8780733.1"/>
    </source>
</evidence>
<dbReference type="EMBL" id="JARKHS020008499">
    <property type="protein sequence ID" value="KAK8780733.1"/>
    <property type="molecule type" value="Genomic_DNA"/>
</dbReference>
<evidence type="ECO:0000256" key="2">
    <source>
        <dbReference type="ARBA" id="ARBA00023157"/>
    </source>
</evidence>
<evidence type="ECO:0000259" key="4">
    <source>
        <dbReference type="Pfam" id="PF01826"/>
    </source>
</evidence>
<dbReference type="InterPro" id="IPR051368">
    <property type="entry name" value="SerProtInhib-TIL_Domain"/>
</dbReference>
<dbReference type="InterPro" id="IPR036084">
    <property type="entry name" value="Ser_inhib-like_sf"/>
</dbReference>
<dbReference type="SUPFAM" id="SSF57567">
    <property type="entry name" value="Serine protease inhibitors"/>
    <property type="match status" value="1"/>
</dbReference>
<dbReference type="InterPro" id="IPR002919">
    <property type="entry name" value="TIL_dom"/>
</dbReference>
<dbReference type="PANTHER" id="PTHR23259:SF70">
    <property type="entry name" value="ACCESSORY GLAND PROTEIN ACP62F-RELATED"/>
    <property type="match status" value="1"/>
</dbReference>
<dbReference type="AlphaFoldDB" id="A0AAQ4F1U1"/>
<proteinExistence type="predicted"/>
<dbReference type="Gene3D" id="2.10.25.10">
    <property type="entry name" value="Laminin"/>
    <property type="match status" value="2"/>
</dbReference>
<name>A0AAQ4F1U1_AMBAM</name>
<keyword evidence="2" id="KW-1015">Disulfide bond</keyword>
<sequence length="194" mass="20782">MMATLFLVIALPMVVRLSEASVCQANEVPGDPCRYPDNVCICNVTRQTPRPVEACSGCVCKDGYWRSLFGACEPVDSCLTCRGDPYADYKSCGSRCAPICNETLSEVCPDICVGGCFCLPGYVRSSHNGTCVPIDDCPPLCRDPNQVYVSSVTCFPKTCDHGGHSRCGLPCGQPGCQCKQGFYTLPNGTCVDSC</sequence>
<dbReference type="PANTHER" id="PTHR23259">
    <property type="entry name" value="RIDDLE"/>
    <property type="match status" value="1"/>
</dbReference>
<dbReference type="CDD" id="cd19941">
    <property type="entry name" value="TIL"/>
    <property type="match status" value="1"/>
</dbReference>
<dbReference type="Proteomes" id="UP001321473">
    <property type="component" value="Unassembled WGS sequence"/>
</dbReference>